<protein>
    <recommendedName>
        <fullName evidence="12">Protein kinase domain-containing protein</fullName>
    </recommendedName>
</protein>
<sequence>MKFRFLPYSDHVRTVCMRVELIGCQWTDGLVSYSMPQGVKRGIDMDLTDRTYDGRDDNGQLSNGLGQLVDGQKGRDNFKLDIAGNGKGYEWVGWRNDTPGWAGHPLEILFQFDKVRNFSAAHLHTNNLFTKDVQVFSHARAFFSFNGNIFNGEPVHFSYMPDLVLEHARNVTIKLHNRIGKFLKLHLYFASRWILISEISFDSVGVTGNFTEAEEDAAQPEAGSKEYPLQRDEVKYVAKPSNNLSPSLTNLGPATETKNGSNEEDSKYYIGLVIGCLTVVILILVAAIVFIVFRNQRIKNGGELHDEEGLGRPPSIRHDIKRNGTDEKIMLDADKSVLYVESFRPPSLLSQPQIARCEPDYSEVPDLVCQEYTSPQHISNINNSTSGVSLGAAMRQCRSYSQSLRSKPQLLEFLPRPPPVPPPPEAYSYKRGGGISASLPVTPTLVQGMNRSIVNSHYMLTMPHQDVYHHREDEPPIPEFPREDLRFIEKLGEGHFGDLHLCEVDSIATSMSECRFVLVYTLTSKDVTSQLLGDEFVEEVRTLWRLRDANVSRVLGASFLGGERILVREYSPSGDLCQFLQDHVAETATPLAPTASTLSYGCLIYMATQIASGMKYLESLKYVHKDLAARNCLVGRRYDIKVSDLGAYRQMYSGDYFEIAGSQPLPIRWMAWESVILGKFSSKSDVWSYAVLLWEILTFAREQPFEEFNDDKIIENVTHFCQNDGEHVMLDCPHNCPKEIFDLLYECWQRNEIDRPNFREIHLFLQRKNLGYNPDLH</sequence>
<evidence type="ECO:0000256" key="10">
    <source>
        <dbReference type="SAM" id="MobiDB-lite"/>
    </source>
</evidence>
<dbReference type="AlphaFoldDB" id="A0A9P0F8C7"/>
<accession>A0A9P0F8C7</accession>
<dbReference type="InterPro" id="IPR011009">
    <property type="entry name" value="Kinase-like_dom_sf"/>
</dbReference>
<evidence type="ECO:0000313" key="14">
    <source>
        <dbReference type="Proteomes" id="UP001154078"/>
    </source>
</evidence>
<gene>
    <name evidence="13" type="ORF">MELIAE_LOCUS203</name>
</gene>
<keyword evidence="2 11" id="KW-0812">Transmembrane</keyword>
<dbReference type="FunFam" id="2.60.120.1190:FF:000003">
    <property type="entry name" value="Discoidin domain-containing receptor 2"/>
    <property type="match status" value="1"/>
</dbReference>
<dbReference type="InterPro" id="IPR000421">
    <property type="entry name" value="FA58C"/>
</dbReference>
<dbReference type="Gene3D" id="3.30.200.20">
    <property type="entry name" value="Phosphorylase Kinase, domain 1"/>
    <property type="match status" value="1"/>
</dbReference>
<evidence type="ECO:0000259" key="12">
    <source>
        <dbReference type="PROSITE" id="PS50011"/>
    </source>
</evidence>
<dbReference type="GO" id="GO:0043235">
    <property type="term" value="C:receptor complex"/>
    <property type="evidence" value="ECO:0007669"/>
    <property type="project" value="TreeGrafter"/>
</dbReference>
<dbReference type="PROSITE" id="PS01286">
    <property type="entry name" value="FA58C_2"/>
    <property type="match status" value="1"/>
</dbReference>
<evidence type="ECO:0000256" key="6">
    <source>
        <dbReference type="ARBA" id="ARBA00022989"/>
    </source>
</evidence>
<evidence type="ECO:0000256" key="8">
    <source>
        <dbReference type="ARBA" id="ARBA00023157"/>
    </source>
</evidence>
<dbReference type="PROSITE" id="PS00109">
    <property type="entry name" value="PROTEIN_KINASE_TYR"/>
    <property type="match status" value="1"/>
</dbReference>
<dbReference type="InterPro" id="IPR001245">
    <property type="entry name" value="Ser-Thr/Tyr_kinase_cat_dom"/>
</dbReference>
<feature type="transmembrane region" description="Helical" evidence="11">
    <location>
        <begin position="268"/>
        <end position="293"/>
    </location>
</feature>
<feature type="compositionally biased region" description="Polar residues" evidence="10">
    <location>
        <begin position="240"/>
        <end position="260"/>
    </location>
</feature>
<dbReference type="GO" id="GO:0005518">
    <property type="term" value="F:collagen binding"/>
    <property type="evidence" value="ECO:0007669"/>
    <property type="project" value="TreeGrafter"/>
</dbReference>
<evidence type="ECO:0000256" key="5">
    <source>
        <dbReference type="ARBA" id="ARBA00022840"/>
    </source>
</evidence>
<dbReference type="GO" id="GO:0038062">
    <property type="term" value="F:protein tyrosine kinase collagen receptor activity"/>
    <property type="evidence" value="ECO:0007669"/>
    <property type="project" value="TreeGrafter"/>
</dbReference>
<keyword evidence="8" id="KW-1015">Disulfide bond</keyword>
<dbReference type="InterPro" id="IPR050122">
    <property type="entry name" value="RTK"/>
</dbReference>
<dbReference type="Gene3D" id="1.10.510.10">
    <property type="entry name" value="Transferase(Phosphotransferase) domain 1"/>
    <property type="match status" value="1"/>
</dbReference>
<dbReference type="Gene3D" id="2.60.120.1190">
    <property type="match status" value="1"/>
</dbReference>
<feature type="region of interest" description="Disordered" evidence="10">
    <location>
        <begin position="240"/>
        <end position="261"/>
    </location>
</feature>
<dbReference type="Pfam" id="PF21114">
    <property type="entry name" value="DDR1-2_DS-like"/>
    <property type="match status" value="1"/>
</dbReference>
<dbReference type="GO" id="GO:0005524">
    <property type="term" value="F:ATP binding"/>
    <property type="evidence" value="ECO:0007669"/>
    <property type="project" value="UniProtKB-KW"/>
</dbReference>
<dbReference type="InterPro" id="IPR048525">
    <property type="entry name" value="DDR1-2_DS-like"/>
</dbReference>
<evidence type="ECO:0000256" key="7">
    <source>
        <dbReference type="ARBA" id="ARBA00023136"/>
    </source>
</evidence>
<dbReference type="InterPro" id="IPR008266">
    <property type="entry name" value="Tyr_kinase_AS"/>
</dbReference>
<dbReference type="PRINTS" id="PR00109">
    <property type="entry name" value="TYRKINASE"/>
</dbReference>
<dbReference type="EMBL" id="OV121132">
    <property type="protein sequence ID" value="CAH0545930.1"/>
    <property type="molecule type" value="Genomic_DNA"/>
</dbReference>
<dbReference type="Pfam" id="PF07714">
    <property type="entry name" value="PK_Tyr_Ser-Thr"/>
    <property type="match status" value="1"/>
</dbReference>
<evidence type="ECO:0000256" key="3">
    <source>
        <dbReference type="ARBA" id="ARBA00022729"/>
    </source>
</evidence>
<evidence type="ECO:0000256" key="4">
    <source>
        <dbReference type="ARBA" id="ARBA00022741"/>
    </source>
</evidence>
<dbReference type="FunFam" id="1.10.510.10:FF:000053">
    <property type="entry name" value="Epithelial discoidin domain-containing receptor 1"/>
    <property type="match status" value="1"/>
</dbReference>
<proteinExistence type="predicted"/>
<keyword evidence="4" id="KW-0547">Nucleotide-binding</keyword>
<keyword evidence="14" id="KW-1185">Reference proteome</keyword>
<evidence type="ECO:0000256" key="11">
    <source>
        <dbReference type="SAM" id="Phobius"/>
    </source>
</evidence>
<keyword evidence="3" id="KW-0732">Signal</keyword>
<dbReference type="PANTHER" id="PTHR24416">
    <property type="entry name" value="TYROSINE-PROTEIN KINASE RECEPTOR"/>
    <property type="match status" value="1"/>
</dbReference>
<keyword evidence="5" id="KW-0067">ATP-binding</keyword>
<dbReference type="SUPFAM" id="SSF56112">
    <property type="entry name" value="Protein kinase-like (PK-like)"/>
    <property type="match status" value="1"/>
</dbReference>
<dbReference type="PROSITE" id="PS50011">
    <property type="entry name" value="PROTEIN_KINASE_DOM"/>
    <property type="match status" value="1"/>
</dbReference>
<evidence type="ECO:0000256" key="2">
    <source>
        <dbReference type="ARBA" id="ARBA00022692"/>
    </source>
</evidence>
<feature type="domain" description="Protein kinase" evidence="12">
    <location>
        <begin position="485"/>
        <end position="765"/>
    </location>
</feature>
<dbReference type="OrthoDB" id="6071166at2759"/>
<keyword evidence="6 11" id="KW-1133">Transmembrane helix</keyword>
<reference evidence="13" key="1">
    <citation type="submission" date="2021-12" db="EMBL/GenBank/DDBJ databases">
        <authorList>
            <person name="King R."/>
        </authorList>
    </citation>
    <scope>NUCLEOTIDE SEQUENCE</scope>
</reference>
<dbReference type="GO" id="GO:0010976">
    <property type="term" value="P:positive regulation of neuron projection development"/>
    <property type="evidence" value="ECO:0007669"/>
    <property type="project" value="TreeGrafter"/>
</dbReference>
<name>A0A9P0F8C7_BRAAE</name>
<evidence type="ECO:0000256" key="9">
    <source>
        <dbReference type="ARBA" id="ARBA00023180"/>
    </source>
</evidence>
<keyword evidence="7 11" id="KW-0472">Membrane</keyword>
<evidence type="ECO:0000256" key="1">
    <source>
        <dbReference type="ARBA" id="ARBA00004479"/>
    </source>
</evidence>
<organism evidence="13 14">
    <name type="scientific">Brassicogethes aeneus</name>
    <name type="common">Rape pollen beetle</name>
    <name type="synonym">Meligethes aeneus</name>
    <dbReference type="NCBI Taxonomy" id="1431903"/>
    <lineage>
        <taxon>Eukaryota</taxon>
        <taxon>Metazoa</taxon>
        <taxon>Ecdysozoa</taxon>
        <taxon>Arthropoda</taxon>
        <taxon>Hexapoda</taxon>
        <taxon>Insecta</taxon>
        <taxon>Pterygota</taxon>
        <taxon>Neoptera</taxon>
        <taxon>Endopterygota</taxon>
        <taxon>Coleoptera</taxon>
        <taxon>Polyphaga</taxon>
        <taxon>Cucujiformia</taxon>
        <taxon>Nitidulidae</taxon>
        <taxon>Meligethinae</taxon>
        <taxon>Brassicogethes</taxon>
    </lineage>
</organism>
<dbReference type="Proteomes" id="UP001154078">
    <property type="component" value="Chromosome 1"/>
</dbReference>
<keyword evidence="9" id="KW-0325">Glycoprotein</keyword>
<dbReference type="InterPro" id="IPR000719">
    <property type="entry name" value="Prot_kinase_dom"/>
</dbReference>
<dbReference type="GO" id="GO:0005886">
    <property type="term" value="C:plasma membrane"/>
    <property type="evidence" value="ECO:0007669"/>
    <property type="project" value="TreeGrafter"/>
</dbReference>
<dbReference type="GO" id="GO:0051897">
    <property type="term" value="P:positive regulation of phosphatidylinositol 3-kinase/protein kinase B signal transduction"/>
    <property type="evidence" value="ECO:0007669"/>
    <property type="project" value="TreeGrafter"/>
</dbReference>
<comment type="subcellular location">
    <subcellularLocation>
        <location evidence="1">Membrane</location>
        <topology evidence="1">Single-pass type I membrane protein</topology>
    </subcellularLocation>
</comment>
<evidence type="ECO:0000313" key="13">
    <source>
        <dbReference type="EMBL" id="CAH0545930.1"/>
    </source>
</evidence>
<dbReference type="PANTHER" id="PTHR24416:SF580">
    <property type="entry name" value="DISCOIDIN DOMAIN RECEPTOR, ISOFORM F"/>
    <property type="match status" value="1"/>
</dbReference>